<accession>A0A2S3U5X8</accession>
<organism evidence="2 3">
    <name type="scientific">Lactiplantibacillus plantarum subsp. plantarum</name>
    <dbReference type="NCBI Taxonomy" id="337330"/>
    <lineage>
        <taxon>Bacteria</taxon>
        <taxon>Bacillati</taxon>
        <taxon>Bacillota</taxon>
        <taxon>Bacilli</taxon>
        <taxon>Lactobacillales</taxon>
        <taxon>Lactobacillaceae</taxon>
        <taxon>Lactiplantibacillus</taxon>
    </lineage>
</organism>
<keyword evidence="1" id="KW-0732">Signal</keyword>
<gene>
    <name evidence="2" type="ORF">S101258_01592</name>
</gene>
<name>A0A2S3U5X8_LACPN</name>
<evidence type="ECO:0000313" key="2">
    <source>
        <dbReference type="EMBL" id="POD85062.1"/>
    </source>
</evidence>
<sequence length="91" mass="9939">MVKPLVIIGMSLLGAMCTFSQVSADEPETYTRQDSIATNVTSVSANDTQLSNVQAASINLNNYYTTNPGKIVMLVDAHTYTDNELKNPLKR</sequence>
<feature type="signal peptide" evidence="1">
    <location>
        <begin position="1"/>
        <end position="24"/>
    </location>
</feature>
<protein>
    <submittedName>
        <fullName evidence="2">Uncharacterized protein</fullName>
    </submittedName>
</protein>
<dbReference type="Proteomes" id="UP000236990">
    <property type="component" value="Unassembled WGS sequence"/>
</dbReference>
<dbReference type="EMBL" id="NKCZ01000100">
    <property type="protein sequence ID" value="POD85062.1"/>
    <property type="molecule type" value="Genomic_DNA"/>
</dbReference>
<reference evidence="2 3" key="1">
    <citation type="submission" date="2017-06" db="EMBL/GenBank/DDBJ databases">
        <title>Genome sequence of Lactobacillus plantarum subsp. plantarum strain SRCM101258.</title>
        <authorList>
            <person name="Cho S.H."/>
        </authorList>
    </citation>
    <scope>NUCLEOTIDE SEQUENCE [LARGE SCALE GENOMIC DNA]</scope>
    <source>
        <strain evidence="2 3">SRCM101258</strain>
    </source>
</reference>
<comment type="caution">
    <text evidence="2">The sequence shown here is derived from an EMBL/GenBank/DDBJ whole genome shotgun (WGS) entry which is preliminary data.</text>
</comment>
<feature type="chain" id="PRO_5015639210" evidence="1">
    <location>
        <begin position="25"/>
        <end position="91"/>
    </location>
</feature>
<evidence type="ECO:0000256" key="1">
    <source>
        <dbReference type="SAM" id="SignalP"/>
    </source>
</evidence>
<dbReference type="AlphaFoldDB" id="A0A2S3U5X8"/>
<proteinExistence type="predicted"/>
<evidence type="ECO:0000313" key="3">
    <source>
        <dbReference type="Proteomes" id="UP000236990"/>
    </source>
</evidence>